<protein>
    <submittedName>
        <fullName evidence="2">Uncharacterized protein</fullName>
    </submittedName>
</protein>
<sequence>MKLLRLLLISLLLLLITFQLCYSVECLFYAYTYDIKTNETTTTDGSNHNGIVERINCTACTFFHCINLSGYNRGYGCPDLAFKKCSNFKDEIDFIKQTNEENMDYTNGNFTYISGCGDQMEGTACLMEKRQSFNPYIEDVKKNGSKTHWYAPHWDKKPVSNNDQNDKSDSGSNDKNGALNLVAMLGFGWMIFAAAWNY</sequence>
<evidence type="ECO:0000313" key="1">
    <source>
        <dbReference type="Proteomes" id="UP000887580"/>
    </source>
</evidence>
<organism evidence="1 2">
    <name type="scientific">Panagrolaimus sp. PS1159</name>
    <dbReference type="NCBI Taxonomy" id="55785"/>
    <lineage>
        <taxon>Eukaryota</taxon>
        <taxon>Metazoa</taxon>
        <taxon>Ecdysozoa</taxon>
        <taxon>Nematoda</taxon>
        <taxon>Chromadorea</taxon>
        <taxon>Rhabditida</taxon>
        <taxon>Tylenchina</taxon>
        <taxon>Panagrolaimomorpha</taxon>
        <taxon>Panagrolaimoidea</taxon>
        <taxon>Panagrolaimidae</taxon>
        <taxon>Panagrolaimus</taxon>
    </lineage>
</organism>
<proteinExistence type="predicted"/>
<dbReference type="Proteomes" id="UP000887580">
    <property type="component" value="Unplaced"/>
</dbReference>
<dbReference type="WBParaSite" id="PS1159_v2.g4055.t1">
    <property type="protein sequence ID" value="PS1159_v2.g4055.t1"/>
    <property type="gene ID" value="PS1159_v2.g4055"/>
</dbReference>
<reference evidence="2" key="1">
    <citation type="submission" date="2022-11" db="UniProtKB">
        <authorList>
            <consortium name="WormBaseParasite"/>
        </authorList>
    </citation>
    <scope>IDENTIFICATION</scope>
</reference>
<name>A0AC35GCY9_9BILA</name>
<evidence type="ECO:0000313" key="2">
    <source>
        <dbReference type="WBParaSite" id="PS1159_v2.g4055.t1"/>
    </source>
</evidence>
<accession>A0AC35GCY9</accession>